<feature type="active site" evidence="4">
    <location>
        <position position="41"/>
    </location>
</feature>
<dbReference type="RefSeq" id="WP_109792611.1">
    <property type="nucleotide sequence ID" value="NZ_PHIG01000011.1"/>
</dbReference>
<evidence type="ECO:0000256" key="5">
    <source>
        <dbReference type="RuleBase" id="RU000553"/>
    </source>
</evidence>
<protein>
    <recommendedName>
        <fullName evidence="2 4">Acylphosphatase</fullName>
        <ecNumber evidence="2 4">3.6.1.7</ecNumber>
    </recommendedName>
</protein>
<evidence type="ECO:0000313" key="10">
    <source>
        <dbReference type="Proteomes" id="UP000229498"/>
    </source>
</evidence>
<dbReference type="PANTHER" id="PTHR47268">
    <property type="entry name" value="ACYLPHOSPHATASE"/>
    <property type="match status" value="1"/>
</dbReference>
<feature type="domain" description="Acylphosphatase-like" evidence="8">
    <location>
        <begin position="8"/>
        <end position="96"/>
    </location>
</feature>
<dbReference type="EC" id="3.6.1.7" evidence="2 4"/>
<evidence type="ECO:0000256" key="7">
    <source>
        <dbReference type="SAM" id="MobiDB-lite"/>
    </source>
</evidence>
<dbReference type="PRINTS" id="PR00112">
    <property type="entry name" value="ACYLPHPHTASE"/>
</dbReference>
<dbReference type="PROSITE" id="PS00151">
    <property type="entry name" value="ACYLPHOSPHATASE_2"/>
    <property type="match status" value="1"/>
</dbReference>
<dbReference type="InterPro" id="IPR001792">
    <property type="entry name" value="Acylphosphatase-like_dom"/>
</dbReference>
<dbReference type="OrthoDB" id="5295388at2"/>
<keyword evidence="10" id="KW-1185">Reference proteome</keyword>
<proteinExistence type="inferred from homology"/>
<dbReference type="Pfam" id="PF00708">
    <property type="entry name" value="Acylphosphatase"/>
    <property type="match status" value="1"/>
</dbReference>
<dbReference type="PANTHER" id="PTHR47268:SF4">
    <property type="entry name" value="ACYLPHOSPHATASE"/>
    <property type="match status" value="1"/>
</dbReference>
<dbReference type="InterPro" id="IPR017968">
    <property type="entry name" value="Acylphosphatase_CS"/>
</dbReference>
<evidence type="ECO:0000313" key="9">
    <source>
        <dbReference type="EMBL" id="PJK31079.1"/>
    </source>
</evidence>
<organism evidence="9 10">
    <name type="scientific">Minwuia thermotolerans</name>
    <dbReference type="NCBI Taxonomy" id="2056226"/>
    <lineage>
        <taxon>Bacteria</taxon>
        <taxon>Pseudomonadati</taxon>
        <taxon>Pseudomonadota</taxon>
        <taxon>Alphaproteobacteria</taxon>
        <taxon>Minwuiales</taxon>
        <taxon>Minwuiaceae</taxon>
        <taxon>Minwuia</taxon>
    </lineage>
</organism>
<dbReference type="InterPro" id="IPR020456">
    <property type="entry name" value="Acylphosphatase"/>
</dbReference>
<dbReference type="EMBL" id="PHIG01000011">
    <property type="protein sequence ID" value="PJK31079.1"/>
    <property type="molecule type" value="Genomic_DNA"/>
</dbReference>
<comment type="catalytic activity">
    <reaction evidence="3 4 5">
        <text>an acyl phosphate + H2O = a carboxylate + phosphate + H(+)</text>
        <dbReference type="Rhea" id="RHEA:14965"/>
        <dbReference type="ChEBI" id="CHEBI:15377"/>
        <dbReference type="ChEBI" id="CHEBI:15378"/>
        <dbReference type="ChEBI" id="CHEBI:29067"/>
        <dbReference type="ChEBI" id="CHEBI:43474"/>
        <dbReference type="ChEBI" id="CHEBI:59918"/>
        <dbReference type="EC" id="3.6.1.7"/>
    </reaction>
</comment>
<name>A0A2M9G5T0_9PROT</name>
<evidence type="ECO:0000256" key="6">
    <source>
        <dbReference type="RuleBase" id="RU004168"/>
    </source>
</evidence>
<dbReference type="Gene3D" id="3.30.70.100">
    <property type="match status" value="1"/>
</dbReference>
<keyword evidence="4 5" id="KW-0378">Hydrolase</keyword>
<feature type="region of interest" description="Disordered" evidence="7">
    <location>
        <begin position="74"/>
        <end position="98"/>
    </location>
</feature>
<evidence type="ECO:0000256" key="1">
    <source>
        <dbReference type="ARBA" id="ARBA00005614"/>
    </source>
</evidence>
<comment type="caution">
    <text evidence="9">The sequence shown here is derived from an EMBL/GenBank/DDBJ whole genome shotgun (WGS) entry which is preliminary data.</text>
</comment>
<dbReference type="PROSITE" id="PS51160">
    <property type="entry name" value="ACYLPHOSPHATASE_3"/>
    <property type="match status" value="1"/>
</dbReference>
<gene>
    <name evidence="9" type="ORF">CVT23_03880</name>
</gene>
<evidence type="ECO:0000256" key="3">
    <source>
        <dbReference type="ARBA" id="ARBA00047645"/>
    </source>
</evidence>
<dbReference type="SUPFAM" id="SSF54975">
    <property type="entry name" value="Acylphosphatase/BLUF domain-like"/>
    <property type="match status" value="1"/>
</dbReference>
<dbReference type="AlphaFoldDB" id="A0A2M9G5T0"/>
<evidence type="ECO:0000256" key="4">
    <source>
        <dbReference type="PROSITE-ProRule" id="PRU00520"/>
    </source>
</evidence>
<dbReference type="PROSITE" id="PS00150">
    <property type="entry name" value="ACYLPHOSPHATASE_1"/>
    <property type="match status" value="1"/>
</dbReference>
<reference evidence="9 10" key="1">
    <citation type="submission" date="2017-11" db="EMBL/GenBank/DDBJ databases">
        <title>Draft genome sequence of Rhizobiales bacterium SY3-13.</title>
        <authorList>
            <person name="Sun C."/>
        </authorList>
    </citation>
    <scope>NUCLEOTIDE SEQUENCE [LARGE SCALE GENOMIC DNA]</scope>
    <source>
        <strain evidence="9 10">SY3-13</strain>
    </source>
</reference>
<feature type="active site" evidence="4">
    <location>
        <position position="23"/>
    </location>
</feature>
<dbReference type="GO" id="GO:0003998">
    <property type="term" value="F:acylphosphatase activity"/>
    <property type="evidence" value="ECO:0007669"/>
    <property type="project" value="UniProtKB-EC"/>
</dbReference>
<dbReference type="Proteomes" id="UP000229498">
    <property type="component" value="Unassembled WGS sequence"/>
</dbReference>
<evidence type="ECO:0000256" key="2">
    <source>
        <dbReference type="ARBA" id="ARBA00012150"/>
    </source>
</evidence>
<sequence>MAEGRTAAVLARISGRVQGVWFRGFVTENAAKLGVRGWVRNRSDGTVEALFVGDGPAVNELLRRCRAGPPAAKVEHVNARPLDVPDPEPQGFEQRPTE</sequence>
<evidence type="ECO:0000259" key="8">
    <source>
        <dbReference type="PROSITE" id="PS51160"/>
    </source>
</evidence>
<accession>A0A2M9G5T0</accession>
<comment type="similarity">
    <text evidence="1 6">Belongs to the acylphosphatase family.</text>
</comment>
<dbReference type="InterPro" id="IPR036046">
    <property type="entry name" value="Acylphosphatase-like_dom_sf"/>
</dbReference>